<evidence type="ECO:0000313" key="2">
    <source>
        <dbReference type="EMBL" id="KPL77973.1"/>
    </source>
</evidence>
<proteinExistence type="predicted"/>
<organism evidence="2 3">
    <name type="scientific">Levilinea saccharolytica</name>
    <dbReference type="NCBI Taxonomy" id="229921"/>
    <lineage>
        <taxon>Bacteria</taxon>
        <taxon>Bacillati</taxon>
        <taxon>Chloroflexota</taxon>
        <taxon>Anaerolineae</taxon>
        <taxon>Anaerolineales</taxon>
        <taxon>Anaerolineaceae</taxon>
        <taxon>Levilinea</taxon>
    </lineage>
</organism>
<keyword evidence="1" id="KW-1133">Transmembrane helix</keyword>
<gene>
    <name evidence="2" type="ORF">ADN01_15510</name>
</gene>
<feature type="transmembrane region" description="Helical" evidence="1">
    <location>
        <begin position="125"/>
        <end position="147"/>
    </location>
</feature>
<reference evidence="2 3" key="1">
    <citation type="submission" date="2015-07" db="EMBL/GenBank/DDBJ databases">
        <title>Genome sequence of Levilinea saccharolytica DSM 16555.</title>
        <authorList>
            <person name="Hemp J."/>
            <person name="Ward L.M."/>
            <person name="Pace L.A."/>
            <person name="Fischer W.W."/>
        </authorList>
    </citation>
    <scope>NUCLEOTIDE SEQUENCE [LARGE SCALE GENOMIC DNA]</scope>
    <source>
        <strain evidence="2 3">KIBI-1</strain>
    </source>
</reference>
<feature type="transmembrane region" description="Helical" evidence="1">
    <location>
        <begin position="167"/>
        <end position="187"/>
    </location>
</feature>
<feature type="transmembrane region" description="Helical" evidence="1">
    <location>
        <begin position="23"/>
        <end position="43"/>
    </location>
</feature>
<evidence type="ECO:0000313" key="3">
    <source>
        <dbReference type="Proteomes" id="UP000050501"/>
    </source>
</evidence>
<feature type="transmembrane region" description="Helical" evidence="1">
    <location>
        <begin position="64"/>
        <end position="81"/>
    </location>
</feature>
<sequence>MGIVALLGYFVPLPFLVDIQSLLLSWAVILAAVAALVAIFNLVRVHVRKLRGSPPKQRGDGYSLLVLAGFAVTFLAGLLLTPDHPQFQQAVLAVQTPVETSLIAVLAVTLAYASLRLLQRRPNWMGILFALSAVFFLILASGALSGLRGLPLLGDLLGVVERLPLAGARGLLLGIGLGSLLTGLRILMGADRPYSG</sequence>
<name>A0A0P6Y8F3_9CHLR</name>
<dbReference type="EMBL" id="LGCM01000058">
    <property type="protein sequence ID" value="KPL77973.1"/>
    <property type="molecule type" value="Genomic_DNA"/>
</dbReference>
<dbReference type="AlphaFoldDB" id="A0A0P6Y8F3"/>
<dbReference type="STRING" id="229921.ADN01_15510"/>
<accession>A0A0P6Y8F3</accession>
<comment type="caution">
    <text evidence="2">The sequence shown here is derived from an EMBL/GenBank/DDBJ whole genome shotgun (WGS) entry which is preliminary data.</text>
</comment>
<keyword evidence="1" id="KW-0812">Transmembrane</keyword>
<keyword evidence="1" id="KW-0472">Membrane</keyword>
<feature type="transmembrane region" description="Helical" evidence="1">
    <location>
        <begin position="101"/>
        <end position="118"/>
    </location>
</feature>
<keyword evidence="3" id="KW-1185">Reference proteome</keyword>
<dbReference type="Proteomes" id="UP000050501">
    <property type="component" value="Unassembled WGS sequence"/>
</dbReference>
<protein>
    <submittedName>
        <fullName evidence="2">Uncharacterized protein</fullName>
    </submittedName>
</protein>
<evidence type="ECO:0000256" key="1">
    <source>
        <dbReference type="SAM" id="Phobius"/>
    </source>
</evidence>